<dbReference type="GO" id="GO:0004672">
    <property type="term" value="F:protein kinase activity"/>
    <property type="evidence" value="ECO:0007669"/>
    <property type="project" value="InterPro"/>
</dbReference>
<dbReference type="EMBL" id="JAYKXN010000003">
    <property type="protein sequence ID" value="KAK7302596.1"/>
    <property type="molecule type" value="Genomic_DNA"/>
</dbReference>
<dbReference type="PANTHER" id="PTHR27007">
    <property type="match status" value="1"/>
</dbReference>
<dbReference type="PROSITE" id="PS50011">
    <property type="entry name" value="PROTEIN_KINASE_DOM"/>
    <property type="match status" value="1"/>
</dbReference>
<feature type="domain" description="Protein kinase" evidence="3">
    <location>
        <begin position="54"/>
        <end position="135"/>
    </location>
</feature>
<keyword evidence="2" id="KW-0067">ATP-binding</keyword>
<keyword evidence="1" id="KW-0547">Nucleotide-binding</keyword>
<gene>
    <name evidence="4" type="ORF">RJT34_13488</name>
</gene>
<dbReference type="Gene3D" id="3.30.200.20">
    <property type="entry name" value="Phosphorylase Kinase, domain 1"/>
    <property type="match status" value="1"/>
</dbReference>
<dbReference type="FunFam" id="3.30.200.20:FF:000168">
    <property type="entry name" value="L-type lectin-domain containing receptor kinase IX.1"/>
    <property type="match status" value="1"/>
</dbReference>
<evidence type="ECO:0000259" key="3">
    <source>
        <dbReference type="PROSITE" id="PS50011"/>
    </source>
</evidence>
<reference evidence="4 5" key="1">
    <citation type="submission" date="2024-01" db="EMBL/GenBank/DDBJ databases">
        <title>The genomes of 5 underutilized Papilionoideae crops provide insights into root nodulation and disease resistance.</title>
        <authorList>
            <person name="Yuan L."/>
        </authorList>
    </citation>
    <scope>NUCLEOTIDE SEQUENCE [LARGE SCALE GENOMIC DNA]</scope>
    <source>
        <strain evidence="4">LY-2023</strain>
        <tissue evidence="4">Leaf</tissue>
    </source>
</reference>
<comment type="caution">
    <text evidence="4">The sequence shown here is derived from an EMBL/GenBank/DDBJ whole genome shotgun (WGS) entry which is preliminary data.</text>
</comment>
<dbReference type="SUPFAM" id="SSF56112">
    <property type="entry name" value="Protein kinase-like (PK-like)"/>
    <property type="match status" value="1"/>
</dbReference>
<evidence type="ECO:0000313" key="4">
    <source>
        <dbReference type="EMBL" id="KAK7302596.1"/>
    </source>
</evidence>
<evidence type="ECO:0000256" key="2">
    <source>
        <dbReference type="ARBA" id="ARBA00022840"/>
    </source>
</evidence>
<accession>A0AAN9JR55</accession>
<protein>
    <recommendedName>
        <fullName evidence="3">Protein kinase domain-containing protein</fullName>
    </recommendedName>
</protein>
<name>A0AAN9JR55_CLITE</name>
<dbReference type="InterPro" id="IPR011009">
    <property type="entry name" value="Kinase-like_dom_sf"/>
</dbReference>
<organism evidence="4 5">
    <name type="scientific">Clitoria ternatea</name>
    <name type="common">Butterfly pea</name>
    <dbReference type="NCBI Taxonomy" id="43366"/>
    <lineage>
        <taxon>Eukaryota</taxon>
        <taxon>Viridiplantae</taxon>
        <taxon>Streptophyta</taxon>
        <taxon>Embryophyta</taxon>
        <taxon>Tracheophyta</taxon>
        <taxon>Spermatophyta</taxon>
        <taxon>Magnoliopsida</taxon>
        <taxon>eudicotyledons</taxon>
        <taxon>Gunneridae</taxon>
        <taxon>Pentapetalae</taxon>
        <taxon>rosids</taxon>
        <taxon>fabids</taxon>
        <taxon>Fabales</taxon>
        <taxon>Fabaceae</taxon>
        <taxon>Papilionoideae</taxon>
        <taxon>50 kb inversion clade</taxon>
        <taxon>NPAAA clade</taxon>
        <taxon>indigoferoid/millettioid clade</taxon>
        <taxon>Phaseoleae</taxon>
        <taxon>Clitoria</taxon>
    </lineage>
</organism>
<dbReference type="AlphaFoldDB" id="A0AAN9JR55"/>
<dbReference type="GO" id="GO:0005524">
    <property type="term" value="F:ATP binding"/>
    <property type="evidence" value="ECO:0007669"/>
    <property type="project" value="UniProtKB-KW"/>
</dbReference>
<keyword evidence="5" id="KW-1185">Reference proteome</keyword>
<dbReference type="Pfam" id="PF00069">
    <property type="entry name" value="Pkinase"/>
    <property type="match status" value="1"/>
</dbReference>
<dbReference type="Proteomes" id="UP001359559">
    <property type="component" value="Unassembled WGS sequence"/>
</dbReference>
<evidence type="ECO:0000256" key="1">
    <source>
        <dbReference type="ARBA" id="ARBA00022741"/>
    </source>
</evidence>
<dbReference type="InterPro" id="IPR050528">
    <property type="entry name" value="L-type_Lectin-RKs"/>
</dbReference>
<sequence length="135" mass="15156">MGPGSLPLLGPAVLKMKRRGKEDDLDLIMDSDFERGSGPKKFSYKELLRATNNFADEPKLGEGGFGGVYIRFIRDFDDYVAIKRVSCGSRQGVKEYASEVKIIGQLKHRNLVQLLGWCHRKNDLLLSMSSCQMEA</sequence>
<dbReference type="InterPro" id="IPR000719">
    <property type="entry name" value="Prot_kinase_dom"/>
</dbReference>
<evidence type="ECO:0000313" key="5">
    <source>
        <dbReference type="Proteomes" id="UP001359559"/>
    </source>
</evidence>
<proteinExistence type="predicted"/>